<keyword evidence="6" id="KW-0949">S-adenosyl-L-methionine</keyword>
<dbReference type="Gene3D" id="3.30.160.110">
    <property type="entry name" value="Siroheme synthase, domain 2"/>
    <property type="match status" value="1"/>
</dbReference>
<dbReference type="Pfam" id="PF10414">
    <property type="entry name" value="CysG_dimeriser"/>
    <property type="match status" value="1"/>
</dbReference>
<dbReference type="Gene3D" id="3.40.1010.10">
    <property type="entry name" value="Cobalt-precorrin-4 Transmethylase, Domain 1"/>
    <property type="match status" value="1"/>
</dbReference>
<dbReference type="NCBIfam" id="TIGR01469">
    <property type="entry name" value="cobA_cysG_Cterm"/>
    <property type="match status" value="1"/>
</dbReference>
<comment type="catalytic activity">
    <reaction evidence="13">
        <text>precorrin-2 + NAD(+) = sirohydrochlorin + NADH + 2 H(+)</text>
        <dbReference type="Rhea" id="RHEA:15613"/>
        <dbReference type="ChEBI" id="CHEBI:15378"/>
        <dbReference type="ChEBI" id="CHEBI:57540"/>
        <dbReference type="ChEBI" id="CHEBI:57945"/>
        <dbReference type="ChEBI" id="CHEBI:58351"/>
        <dbReference type="ChEBI" id="CHEBI:58827"/>
        <dbReference type="EC" id="1.3.1.76"/>
    </reaction>
</comment>
<dbReference type="UniPathway" id="UPA00262">
    <property type="reaction ID" value="UER00211"/>
</dbReference>
<dbReference type="InterPro" id="IPR050161">
    <property type="entry name" value="Siro_Cobalamin_biosynth"/>
</dbReference>
<dbReference type="InterPro" id="IPR036291">
    <property type="entry name" value="NAD(P)-bd_dom_sf"/>
</dbReference>
<dbReference type="EC" id="2.1.1.107" evidence="18"/>
<dbReference type="RefSeq" id="WP_184655919.1">
    <property type="nucleotide sequence ID" value="NZ_JACHBU010000011.1"/>
</dbReference>
<evidence type="ECO:0000256" key="8">
    <source>
        <dbReference type="ARBA" id="ARBA00023027"/>
    </source>
</evidence>
<comment type="pathway">
    <text evidence="12">Porphyrin-containing compound metabolism; siroheme biosynthesis; precorrin-2 from uroporphyrinogen III: step 1/1.</text>
</comment>
<dbReference type="InterPro" id="IPR012409">
    <property type="entry name" value="Sirohaem_synth"/>
</dbReference>
<dbReference type="SUPFAM" id="SSF53790">
    <property type="entry name" value="Tetrapyrrole methylase"/>
    <property type="match status" value="1"/>
</dbReference>
<evidence type="ECO:0000256" key="9">
    <source>
        <dbReference type="ARBA" id="ARBA00023239"/>
    </source>
</evidence>
<dbReference type="Proteomes" id="UP000585437">
    <property type="component" value="Unassembled WGS sequence"/>
</dbReference>
<dbReference type="GO" id="GO:0051287">
    <property type="term" value="F:NAD binding"/>
    <property type="evidence" value="ECO:0007669"/>
    <property type="project" value="InterPro"/>
</dbReference>
<dbReference type="GO" id="GO:0051266">
    <property type="term" value="F:sirohydrochlorin ferrochelatase activity"/>
    <property type="evidence" value="ECO:0007669"/>
    <property type="project" value="UniProtKB-EC"/>
</dbReference>
<keyword evidence="19" id="KW-1185">Reference proteome</keyword>
<keyword evidence="8" id="KW-0520">NAD</keyword>
<dbReference type="PROSITE" id="PS00840">
    <property type="entry name" value="SUMT_2"/>
    <property type="match status" value="1"/>
</dbReference>
<accession>A0A7X0MTL0</accession>
<dbReference type="InterPro" id="IPR006366">
    <property type="entry name" value="CobA/CysG_C"/>
</dbReference>
<dbReference type="Pfam" id="PF00590">
    <property type="entry name" value="TP_methylase"/>
    <property type="match status" value="1"/>
</dbReference>
<dbReference type="GO" id="GO:0009236">
    <property type="term" value="P:cobalamin biosynthetic process"/>
    <property type="evidence" value="ECO:0007669"/>
    <property type="project" value="UniProtKB-KW"/>
</dbReference>
<dbReference type="InterPro" id="IPR000878">
    <property type="entry name" value="4pyrrol_Mease"/>
</dbReference>
<dbReference type="PROSITE" id="PS00839">
    <property type="entry name" value="SUMT_1"/>
    <property type="match status" value="1"/>
</dbReference>
<dbReference type="GO" id="GO:0004851">
    <property type="term" value="F:uroporphyrin-III C-methyltransferase activity"/>
    <property type="evidence" value="ECO:0007669"/>
    <property type="project" value="UniProtKB-EC"/>
</dbReference>
<protein>
    <submittedName>
        <fullName evidence="18">Uroporphyrin-III C-methyltransferase/precorrin-2 dehydrogenase/sirohydrochlorin ferrochelatase</fullName>
        <ecNumber evidence="18">1.3.1.76</ecNumber>
        <ecNumber evidence="18">2.1.1.107</ecNumber>
        <ecNumber evidence="18">4.99.1.4</ecNumber>
    </submittedName>
</protein>
<dbReference type="SUPFAM" id="SSF51735">
    <property type="entry name" value="NAD(P)-binding Rossmann-fold domains"/>
    <property type="match status" value="1"/>
</dbReference>
<feature type="domain" description="Tetrapyrrole methylase" evidence="16">
    <location>
        <begin position="236"/>
        <end position="447"/>
    </location>
</feature>
<dbReference type="GO" id="GO:0043115">
    <property type="term" value="F:precorrin-2 dehydrogenase activity"/>
    <property type="evidence" value="ECO:0007669"/>
    <property type="project" value="UniProtKB-EC"/>
</dbReference>
<dbReference type="Gene3D" id="3.40.50.720">
    <property type="entry name" value="NAD(P)-binding Rossmann-like Domain"/>
    <property type="match status" value="1"/>
</dbReference>
<proteinExistence type="inferred from homology"/>
<evidence type="ECO:0000256" key="12">
    <source>
        <dbReference type="ARBA" id="ARBA00025705"/>
    </source>
</evidence>
<dbReference type="CDD" id="cd11642">
    <property type="entry name" value="SUMT"/>
    <property type="match status" value="1"/>
</dbReference>
<organism evidence="18 19">
    <name type="scientific">Rhizobium soli</name>
    <dbReference type="NCBI Taxonomy" id="424798"/>
    <lineage>
        <taxon>Bacteria</taxon>
        <taxon>Pseudomonadati</taxon>
        <taxon>Pseudomonadota</taxon>
        <taxon>Alphaproteobacteria</taxon>
        <taxon>Hyphomicrobiales</taxon>
        <taxon>Rhizobiaceae</taxon>
        <taxon>Rhizobium/Agrobacterium group</taxon>
        <taxon>Rhizobium</taxon>
    </lineage>
</organism>
<feature type="active site" description="Proton donor" evidence="14">
    <location>
        <position position="288"/>
    </location>
</feature>
<feature type="active site" description="Proton acceptor" evidence="14">
    <location>
        <position position="266"/>
    </location>
</feature>
<evidence type="ECO:0000256" key="13">
    <source>
        <dbReference type="ARBA" id="ARBA00047561"/>
    </source>
</evidence>
<dbReference type="EC" id="4.99.1.4" evidence="18"/>
<comment type="pathway">
    <text evidence="1">Porphyrin-containing compound metabolism; siroheme biosynthesis; sirohydrochlorin from precorrin-2: step 1/1.</text>
</comment>
<dbReference type="NCBIfam" id="NF004790">
    <property type="entry name" value="PRK06136.1"/>
    <property type="match status" value="1"/>
</dbReference>
<evidence type="ECO:0000256" key="7">
    <source>
        <dbReference type="ARBA" id="ARBA00023002"/>
    </source>
</evidence>
<keyword evidence="3" id="KW-0169">Cobalamin biosynthesis</keyword>
<evidence type="ECO:0000256" key="2">
    <source>
        <dbReference type="ARBA" id="ARBA00005879"/>
    </source>
</evidence>
<evidence type="ECO:0000313" key="19">
    <source>
        <dbReference type="Proteomes" id="UP000585437"/>
    </source>
</evidence>
<keyword evidence="11" id="KW-0511">Multifunctional enzyme</keyword>
<evidence type="ECO:0000256" key="10">
    <source>
        <dbReference type="ARBA" id="ARBA00023244"/>
    </source>
</evidence>
<dbReference type="InterPro" id="IPR003043">
    <property type="entry name" value="Uropor_MeTrfase_CS"/>
</dbReference>
<evidence type="ECO:0000256" key="14">
    <source>
        <dbReference type="PIRSR" id="PIRSR036426-1"/>
    </source>
</evidence>
<dbReference type="InterPro" id="IPR037115">
    <property type="entry name" value="Sirohaem_synt_dimer_dom_sf"/>
</dbReference>
<dbReference type="PANTHER" id="PTHR45790:SF3">
    <property type="entry name" value="S-ADENOSYL-L-METHIONINE-DEPENDENT UROPORPHYRINOGEN III METHYLTRANSFERASE, CHLOROPLASTIC"/>
    <property type="match status" value="1"/>
</dbReference>
<evidence type="ECO:0000259" key="16">
    <source>
        <dbReference type="Pfam" id="PF00590"/>
    </source>
</evidence>
<dbReference type="AlphaFoldDB" id="A0A7X0MTL0"/>
<dbReference type="Gene3D" id="3.30.950.10">
    <property type="entry name" value="Methyltransferase, Cobalt-precorrin-4 Transmethylase, Domain 2"/>
    <property type="match status" value="1"/>
</dbReference>
<dbReference type="PANTHER" id="PTHR45790">
    <property type="entry name" value="SIROHEME SYNTHASE-RELATED"/>
    <property type="match status" value="1"/>
</dbReference>
<dbReference type="InterPro" id="IPR014777">
    <property type="entry name" value="4pyrrole_Mease_sub1"/>
</dbReference>
<reference evidence="18 19" key="1">
    <citation type="submission" date="2020-08" db="EMBL/GenBank/DDBJ databases">
        <title>The Agave Microbiome: Exploring the role of microbial communities in plant adaptations to desert environments.</title>
        <authorList>
            <person name="Partida-Martinez L.P."/>
        </authorList>
    </citation>
    <scope>NUCLEOTIDE SEQUENCE [LARGE SCALE GENOMIC DNA]</scope>
    <source>
        <strain evidence="18 19">AS3.12</strain>
    </source>
</reference>
<gene>
    <name evidence="18" type="ORF">F4695_004251</name>
</gene>
<keyword evidence="5 15" id="KW-0808">Transferase</keyword>
<dbReference type="InterPro" id="IPR006367">
    <property type="entry name" value="Sirohaem_synthase_N"/>
</dbReference>
<keyword evidence="9 18" id="KW-0456">Lyase</keyword>
<evidence type="ECO:0000256" key="6">
    <source>
        <dbReference type="ARBA" id="ARBA00022691"/>
    </source>
</evidence>
<evidence type="ECO:0000256" key="3">
    <source>
        <dbReference type="ARBA" id="ARBA00022573"/>
    </source>
</evidence>
<dbReference type="SUPFAM" id="SSF75615">
    <property type="entry name" value="Siroheme synthase middle domains-like"/>
    <property type="match status" value="1"/>
</dbReference>
<keyword evidence="10" id="KW-0627">Porphyrin biosynthesis</keyword>
<dbReference type="InterPro" id="IPR014776">
    <property type="entry name" value="4pyrrole_Mease_sub2"/>
</dbReference>
<evidence type="ECO:0000256" key="11">
    <source>
        <dbReference type="ARBA" id="ARBA00023268"/>
    </source>
</evidence>
<dbReference type="GO" id="GO:0032259">
    <property type="term" value="P:methylation"/>
    <property type="evidence" value="ECO:0007669"/>
    <property type="project" value="UniProtKB-KW"/>
</dbReference>
<feature type="domain" description="Sirohaem synthase dimerisation" evidence="17">
    <location>
        <begin position="170"/>
        <end position="204"/>
    </location>
</feature>
<dbReference type="NCBIfam" id="NF007922">
    <property type="entry name" value="PRK10637.1"/>
    <property type="match status" value="1"/>
</dbReference>
<evidence type="ECO:0000256" key="5">
    <source>
        <dbReference type="ARBA" id="ARBA00022679"/>
    </source>
</evidence>
<dbReference type="PIRSF" id="PIRSF036426">
    <property type="entry name" value="Sirohaem_synth"/>
    <property type="match status" value="1"/>
</dbReference>
<comment type="similarity">
    <text evidence="2 15">Belongs to the precorrin methyltransferase family.</text>
</comment>
<comment type="caution">
    <text evidence="18">The sequence shown here is derived from an EMBL/GenBank/DDBJ whole genome shotgun (WGS) entry which is preliminary data.</text>
</comment>
<dbReference type="EC" id="1.3.1.76" evidence="18"/>
<sequence>MRRKPLQQSDGNERIAALAKLPVFWSLTGKRAVMAGGSDGAAWKAELLQACGAEVELYCETAELGDTMKALVERTGLTHHDHPWHCGIFAGASLALADCETEAEAQAFYCAARAAGIPVNVIDKPAYCQFQFGSIVNRSPVIVSISTDGAAPILAQAIRQRIETLLPPALKLWAGLAQSVREAVNRRLSPGPARRLFWERFVARSLSTNEPPAQDTADRLLATADQIASVPSLGSVTLVGAGPGDAELLTLKAMRALQAADVILFDDLVSPEVLELARREAKRFLVGKRGGRESCRQDDINDMMVRFAKDGKRVVRLKSGDPMIFGRAGEEIARLQSEGIAVDVVPGITAASAMAASLKTSLTNPNHAQQVRFVTAHSRDHELPQTVDWASLAKPNQTSVFYMGGRMAGQIEQRLMDNGMTADTPVVVVSSVSRTHEHRWAGPLASLGDAMRTIGVEEPVLIGVGEVFGAVAGEHGQSFDQEGQEHRVGSV</sequence>
<evidence type="ECO:0000313" key="18">
    <source>
        <dbReference type="EMBL" id="MBB6510859.1"/>
    </source>
</evidence>
<dbReference type="FunFam" id="3.40.1010.10:FF:000001">
    <property type="entry name" value="Siroheme synthase"/>
    <property type="match status" value="1"/>
</dbReference>
<keyword evidence="7 18" id="KW-0560">Oxidoreductase</keyword>
<dbReference type="EMBL" id="JACHBU010000011">
    <property type="protein sequence ID" value="MBB6510859.1"/>
    <property type="molecule type" value="Genomic_DNA"/>
</dbReference>
<evidence type="ECO:0000256" key="15">
    <source>
        <dbReference type="RuleBase" id="RU003960"/>
    </source>
</evidence>
<dbReference type="InterPro" id="IPR035996">
    <property type="entry name" value="4pyrrol_Methylase_sf"/>
</dbReference>
<dbReference type="InterPro" id="IPR019478">
    <property type="entry name" value="Sirohaem_synthase_dimer_dom"/>
</dbReference>
<name>A0A7X0MTL0_9HYPH</name>
<dbReference type="GO" id="GO:0019354">
    <property type="term" value="P:siroheme biosynthetic process"/>
    <property type="evidence" value="ECO:0007669"/>
    <property type="project" value="UniProtKB-UniPathway"/>
</dbReference>
<dbReference type="Gene3D" id="1.10.8.210">
    <property type="entry name" value="Sirohaem synthase, dimerisation domain"/>
    <property type="match status" value="1"/>
</dbReference>
<evidence type="ECO:0000259" key="17">
    <source>
        <dbReference type="Pfam" id="PF10414"/>
    </source>
</evidence>
<evidence type="ECO:0000256" key="4">
    <source>
        <dbReference type="ARBA" id="ARBA00022603"/>
    </source>
</evidence>
<dbReference type="Pfam" id="PF13241">
    <property type="entry name" value="NAD_binding_7"/>
    <property type="match status" value="1"/>
</dbReference>
<dbReference type="NCBIfam" id="TIGR01470">
    <property type="entry name" value="cysG_Nterm"/>
    <property type="match status" value="1"/>
</dbReference>
<evidence type="ECO:0000256" key="1">
    <source>
        <dbReference type="ARBA" id="ARBA00005010"/>
    </source>
</evidence>
<keyword evidence="4 15" id="KW-0489">Methyltransferase</keyword>